<dbReference type="Gene3D" id="3.40.50.2020">
    <property type="match status" value="1"/>
</dbReference>
<dbReference type="InterPro" id="IPR051910">
    <property type="entry name" value="ComF/GntX_DNA_util-trans"/>
</dbReference>
<dbReference type="SUPFAM" id="SSF53271">
    <property type="entry name" value="PRTase-like"/>
    <property type="match status" value="1"/>
</dbReference>
<dbReference type="InterPro" id="IPR000836">
    <property type="entry name" value="PRTase_dom"/>
</dbReference>
<comment type="caution">
    <text evidence="3">The sequence shown here is derived from an EMBL/GenBank/DDBJ whole genome shotgun (WGS) entry which is preliminary data.</text>
</comment>
<gene>
    <name evidence="3" type="ORF">E5991_00130</name>
</gene>
<dbReference type="CDD" id="cd06223">
    <property type="entry name" value="PRTases_typeI"/>
    <property type="match status" value="1"/>
</dbReference>
<evidence type="ECO:0000259" key="2">
    <source>
        <dbReference type="Pfam" id="PF00156"/>
    </source>
</evidence>
<evidence type="ECO:0000313" key="3">
    <source>
        <dbReference type="EMBL" id="THG27901.1"/>
    </source>
</evidence>
<proteinExistence type="inferred from homology"/>
<organism evidence="3 4">
    <name type="scientific">Bifidobacterium pseudolongum</name>
    <dbReference type="NCBI Taxonomy" id="1694"/>
    <lineage>
        <taxon>Bacteria</taxon>
        <taxon>Bacillati</taxon>
        <taxon>Actinomycetota</taxon>
        <taxon>Actinomycetes</taxon>
        <taxon>Bifidobacteriales</taxon>
        <taxon>Bifidobacteriaceae</taxon>
        <taxon>Bifidobacterium</taxon>
    </lineage>
</organism>
<sequence>MHRDHRLVRHTPAAHGMNGMAGAAGALTGAVRAVRDVLFSRGCAGCGALDEVLCGTCMRGLVQPVCFDLPATVCGVGMACGSYHGPLRRAVLAWKDHGDAECDGPFSDAMVALLQAEPLRSTLDQVGAVAVVPAPSSWRSICTRGRSQLDPIAGALAERLCAWGVEARVQRALEVRHIRTKSVQTASARGRRERVAGHIRCRNSVPLPAGMPVIVIDDIVTSGATMRECIDVLHAQGNPVLAALALAHTPPRAPERS</sequence>
<protein>
    <submittedName>
        <fullName evidence="3">ComF family protein</fullName>
    </submittedName>
</protein>
<comment type="similarity">
    <text evidence="1">Belongs to the ComF/GntX family.</text>
</comment>
<dbReference type="PANTHER" id="PTHR47505">
    <property type="entry name" value="DNA UTILIZATION PROTEIN YHGH"/>
    <property type="match status" value="1"/>
</dbReference>
<dbReference type="AlphaFoldDB" id="A0A4S4FCX9"/>
<evidence type="ECO:0000313" key="4">
    <source>
        <dbReference type="Proteomes" id="UP000306798"/>
    </source>
</evidence>
<dbReference type="InterPro" id="IPR029057">
    <property type="entry name" value="PRTase-like"/>
</dbReference>
<feature type="domain" description="Phosphoribosyltransferase" evidence="2">
    <location>
        <begin position="151"/>
        <end position="237"/>
    </location>
</feature>
<dbReference type="Pfam" id="PF00156">
    <property type="entry name" value="Pribosyltran"/>
    <property type="match status" value="1"/>
</dbReference>
<reference evidence="3 4" key="1">
    <citation type="submission" date="2019-04" db="EMBL/GenBank/DDBJ databases">
        <title>Microbes associate with the intestines of laboratory mice.</title>
        <authorList>
            <person name="Navarre W."/>
            <person name="Wong E."/>
            <person name="Huang K.C."/>
            <person name="Tropini C."/>
            <person name="Ng K."/>
            <person name="Yu B."/>
        </authorList>
    </citation>
    <scope>NUCLEOTIDE SEQUENCE [LARGE SCALE GENOMIC DNA]</scope>
    <source>
        <strain evidence="3 4">NM87_A27A</strain>
    </source>
</reference>
<dbReference type="Proteomes" id="UP000306798">
    <property type="component" value="Unassembled WGS sequence"/>
</dbReference>
<accession>A0A4S4FCX9</accession>
<dbReference type="PANTHER" id="PTHR47505:SF1">
    <property type="entry name" value="DNA UTILIZATION PROTEIN YHGH"/>
    <property type="match status" value="1"/>
</dbReference>
<dbReference type="EMBL" id="SSTF01000001">
    <property type="protein sequence ID" value="THG27901.1"/>
    <property type="molecule type" value="Genomic_DNA"/>
</dbReference>
<name>A0A4S4FCX9_9BIFI</name>
<evidence type="ECO:0000256" key="1">
    <source>
        <dbReference type="ARBA" id="ARBA00008007"/>
    </source>
</evidence>